<accession>A0ACC7P0H0</accession>
<sequence>MWTSRFLRIAVSVGLCAAAAAGCGQGGAGRSAGSGTGPAAASPYAAMPGPSPAWFRAAGGPGGAVRSVEADRLVEPARPAAEPGRPGALAGPPVAGPGAVQGRAGAEPAPEPGSGAAAPRTAYLTFDDGPSGLTPQVLSILRRENIRATFFVTGSGVEQHRELIQQMAAEGHVLGNHTYSHDYRLYRSEAAFMEDVHKLDRALQELTGSATELLRFPGGSNTRLGRAKGSPWMLPRLVKRVREEGYQYFDWNVSSTDAAQAVQPKEEIVGAVLYAAANKNNAIVLMHDARGKITTVEALPEVIRGLRELGFRFEVLHKDSRAVHFLE</sequence>
<proteinExistence type="predicted"/>
<reference evidence="1" key="1">
    <citation type="submission" date="2024-12" db="EMBL/GenBank/DDBJ databases">
        <authorList>
            <person name="Wu N."/>
        </authorList>
    </citation>
    <scope>NUCLEOTIDE SEQUENCE</scope>
    <source>
        <strain evidence="1">P15</strain>
    </source>
</reference>
<gene>
    <name evidence="1" type="ORF">ACI1P1_19260</name>
</gene>
<evidence type="ECO:0000313" key="1">
    <source>
        <dbReference type="EMBL" id="MFM9330443.1"/>
    </source>
</evidence>
<name>A0ACC7P0H0_9BACL</name>
<keyword evidence="2" id="KW-1185">Reference proteome</keyword>
<protein>
    <submittedName>
        <fullName evidence="1">Polysaccharide deacetylase family protein</fullName>
    </submittedName>
</protein>
<comment type="caution">
    <text evidence="1">The sequence shown here is derived from an EMBL/GenBank/DDBJ whole genome shotgun (WGS) entry which is preliminary data.</text>
</comment>
<evidence type="ECO:0000313" key="2">
    <source>
        <dbReference type="Proteomes" id="UP001631969"/>
    </source>
</evidence>
<organism evidence="1 2">
    <name type="scientific">Paenibacillus mesotrionivorans</name>
    <dbReference type="NCBI Taxonomy" id="3160968"/>
    <lineage>
        <taxon>Bacteria</taxon>
        <taxon>Bacillati</taxon>
        <taxon>Bacillota</taxon>
        <taxon>Bacilli</taxon>
        <taxon>Bacillales</taxon>
        <taxon>Paenibacillaceae</taxon>
        <taxon>Paenibacillus</taxon>
    </lineage>
</organism>
<dbReference type="EMBL" id="JBJURJ010000013">
    <property type="protein sequence ID" value="MFM9330443.1"/>
    <property type="molecule type" value="Genomic_DNA"/>
</dbReference>
<dbReference type="Proteomes" id="UP001631969">
    <property type="component" value="Unassembled WGS sequence"/>
</dbReference>